<feature type="non-terminal residue" evidence="2">
    <location>
        <position position="1"/>
    </location>
</feature>
<comment type="caution">
    <text evidence="2">The sequence shown here is derived from an EMBL/GenBank/DDBJ whole genome shotgun (WGS) entry which is preliminary data.</text>
</comment>
<accession>A0A2J7ZPH8</accession>
<name>A0A2J7ZPH8_9CHLO</name>
<dbReference type="Proteomes" id="UP000236333">
    <property type="component" value="Unassembled WGS sequence"/>
</dbReference>
<evidence type="ECO:0000313" key="2">
    <source>
        <dbReference type="EMBL" id="PNH02170.1"/>
    </source>
</evidence>
<evidence type="ECO:0000256" key="1">
    <source>
        <dbReference type="SAM" id="MobiDB-lite"/>
    </source>
</evidence>
<dbReference type="EMBL" id="PGGS01000709">
    <property type="protein sequence ID" value="PNH02170.1"/>
    <property type="molecule type" value="Genomic_DNA"/>
</dbReference>
<sequence length="35" mass="3789">RARDEEGGYPLRARRAPGTPVERNGDPPNLLSPAC</sequence>
<evidence type="ECO:0000313" key="3">
    <source>
        <dbReference type="Proteomes" id="UP000236333"/>
    </source>
</evidence>
<organism evidence="2 3">
    <name type="scientific">Tetrabaena socialis</name>
    <dbReference type="NCBI Taxonomy" id="47790"/>
    <lineage>
        <taxon>Eukaryota</taxon>
        <taxon>Viridiplantae</taxon>
        <taxon>Chlorophyta</taxon>
        <taxon>core chlorophytes</taxon>
        <taxon>Chlorophyceae</taxon>
        <taxon>CS clade</taxon>
        <taxon>Chlamydomonadales</taxon>
        <taxon>Tetrabaenaceae</taxon>
        <taxon>Tetrabaena</taxon>
    </lineage>
</organism>
<proteinExistence type="predicted"/>
<gene>
    <name evidence="2" type="ORF">TSOC_011879</name>
</gene>
<feature type="region of interest" description="Disordered" evidence="1">
    <location>
        <begin position="1"/>
        <end position="35"/>
    </location>
</feature>
<protein>
    <submittedName>
        <fullName evidence="2">Uncharacterized protein</fullName>
    </submittedName>
</protein>
<dbReference type="AlphaFoldDB" id="A0A2J7ZPH8"/>
<reference evidence="2 3" key="1">
    <citation type="journal article" date="2017" name="Mol. Biol. Evol.">
        <title>The 4-celled Tetrabaena socialis nuclear genome reveals the essential components for genetic control of cell number at the origin of multicellularity in the volvocine lineage.</title>
        <authorList>
            <person name="Featherston J."/>
            <person name="Arakaki Y."/>
            <person name="Hanschen E.R."/>
            <person name="Ferris P.J."/>
            <person name="Michod R.E."/>
            <person name="Olson B.J.S.C."/>
            <person name="Nozaki H."/>
            <person name="Durand P.M."/>
        </authorList>
    </citation>
    <scope>NUCLEOTIDE SEQUENCE [LARGE SCALE GENOMIC DNA]</scope>
    <source>
        <strain evidence="2 3">NIES-571</strain>
    </source>
</reference>
<keyword evidence="3" id="KW-1185">Reference proteome</keyword>